<dbReference type="GO" id="GO:0036297">
    <property type="term" value="P:interstrand cross-link repair"/>
    <property type="evidence" value="ECO:0007669"/>
    <property type="project" value="InterPro"/>
</dbReference>
<dbReference type="GO" id="GO:0045589">
    <property type="term" value="P:regulation of regulatory T cell differentiation"/>
    <property type="evidence" value="ECO:0007669"/>
    <property type="project" value="Ensembl"/>
</dbReference>
<dbReference type="GO" id="GO:0000785">
    <property type="term" value="C:chromatin"/>
    <property type="evidence" value="ECO:0007669"/>
    <property type="project" value="Ensembl"/>
</dbReference>
<dbReference type="GO" id="GO:0005654">
    <property type="term" value="C:nucleoplasm"/>
    <property type="evidence" value="ECO:0007669"/>
    <property type="project" value="Ensembl"/>
</dbReference>
<protein>
    <submittedName>
        <fullName evidence="6">FA complementation group A</fullName>
    </submittedName>
</protein>
<dbReference type="Pfam" id="PF03511">
    <property type="entry name" value="FANCA_CTD"/>
    <property type="match status" value="1"/>
</dbReference>
<dbReference type="Pfam" id="PF24783">
    <property type="entry name" value="FANCA_arcN"/>
    <property type="match status" value="1"/>
</dbReference>
<dbReference type="GeneTree" id="ENSGT00390000007852"/>
<dbReference type="InterPro" id="IPR055277">
    <property type="entry name" value="Fanconi_A_C"/>
</dbReference>
<organism evidence="6 7">
    <name type="scientific">Cercocebus atys</name>
    <name type="common">Sooty mangabey</name>
    <name type="synonym">Cercocebus torquatus atys</name>
    <dbReference type="NCBI Taxonomy" id="9531"/>
    <lineage>
        <taxon>Eukaryota</taxon>
        <taxon>Metazoa</taxon>
        <taxon>Chordata</taxon>
        <taxon>Craniata</taxon>
        <taxon>Vertebrata</taxon>
        <taxon>Euteleostomi</taxon>
        <taxon>Mammalia</taxon>
        <taxon>Eutheria</taxon>
        <taxon>Euarchontoglires</taxon>
        <taxon>Primates</taxon>
        <taxon>Haplorrhini</taxon>
        <taxon>Catarrhini</taxon>
        <taxon>Cercopithecidae</taxon>
        <taxon>Cercopithecinae</taxon>
        <taxon>Cercocebus</taxon>
    </lineage>
</organism>
<feature type="domain" description="Fanconi anaemia group A protein N-terminal" evidence="3">
    <location>
        <begin position="170"/>
        <end position="503"/>
    </location>
</feature>
<dbReference type="PANTHER" id="PTHR12047:SF2">
    <property type="entry name" value="FANCONI ANEMIA GROUP A PROTEIN"/>
    <property type="match status" value="1"/>
</dbReference>
<dbReference type="Proteomes" id="UP000233060">
    <property type="component" value="Unassembled WGS sequence"/>
</dbReference>
<dbReference type="GO" id="GO:0008585">
    <property type="term" value="P:female gonad development"/>
    <property type="evidence" value="ECO:0007669"/>
    <property type="project" value="Ensembl"/>
</dbReference>
<feature type="domain" description="Fanconi anaemia group A protein C-terminal" evidence="2">
    <location>
        <begin position="1200"/>
        <end position="1406"/>
    </location>
</feature>
<gene>
    <name evidence="6" type="primary">FANCA</name>
</gene>
<dbReference type="OMA" id="AIPHCPA"/>
<reference evidence="6" key="2">
    <citation type="submission" date="2025-09" db="UniProtKB">
        <authorList>
            <consortium name="Ensembl"/>
        </authorList>
    </citation>
    <scope>IDENTIFICATION</scope>
</reference>
<evidence type="ECO:0000313" key="7">
    <source>
        <dbReference type="Proteomes" id="UP000233060"/>
    </source>
</evidence>
<dbReference type="GO" id="GO:0007140">
    <property type="term" value="P:male meiotic nuclear division"/>
    <property type="evidence" value="ECO:0007669"/>
    <property type="project" value="Ensembl"/>
</dbReference>
<sequence>MAGLRVPNSASGQGPGGRRRSWTELLAGRLKRQKYNPERAQKLKDSAVRLLRRHQDPTALLLEVEGPPCNKLSLNKLIDCDSSEACANHSSSFIGSALQDQASRLGIPVGVLSAGMVASSVGQVCTAAAATSHPVLLTAEHRKKLSSLLEFAQYLLAHSMFSRLSFCQELWKIQNSLLLEVVWHLHVQGIAIPTCVAVGAWLFRNLCCLCEQDRCIPYFVQMFVLRGFQKNSDLRRTVEPEKMPQVAVDVLQRMLIFALDALAAGVQEESSTHKTVRCWYVLEGGVPDGHMLGSVISTDSPKRFFSHTLTQILTHSPLLKASDAVQMQREWSFARTHPLLTALYRRLFVMLSPEELVGHLQEVLETQEVHWQRVLSFVSALVVCFPEAQQLLEDWVARLMAQAFESCQLDSMVTAFLVVRQAALEGPSAFQSYADWFKVNVAVDFCTFYSVSYFPFFFFFLTRSLPVSPRLECSGVHILHPPLYRSLLTDYISLAKTRLADLKHGTYEDLSSAEDITGPHSQALQDVEKAVMVFEHTGKIPVTVMEASIFRRPYYVSHFLPALLTPRVLPKVPDSRVAFIESLKRADKIPPSLYSTYCQACSAAEEKPEDAALGVRAEPSSAEEPLEQLTAALGELRSSMTDPSQSDVISAQVAVISERLRAALGHNEDDSSAEISKIQLSINAPRLEPREYTAVDLLLTSFCQNLMAASSVAPPERQGPWATLFMRTMCGRVLPAVLTRLCQLLCFTGPPLGSPSLSAPHVLGLAALAVHLGESRSALPEVDVGRPAPDAGLPVPALFDSLLTCRTRDSLLFSAISYSLCKFSSQSRDILHSCLSPGLIKKFQFLVFRLFSEARQPLSQEDAASLSWRPLYLPSADWQRAALSLWTHRTFRELLKEEDVHLTYQDWLHLELEIQPEADALSDTERQDFHQWAIYEHFLPKSSASGGCDGDLEAACTILVNALMDFHQSSRSYDHSENSDLVFSGRTGNEDIISRLQEMVADLELQQDPSVPLGHTPSQGHFLFGIFCRRLQALTSGWNVAASLQRQRELLMYKRILLRLPSSVLCGSSFQAEQPITARCKQFFHLVNSEMRNFCSHGGALTQDITAHFFRGLLNACLRSRDPSLMVDFILAKCQTKCPLILTSALLWWPSLEPVLLCQWRRHCQSPLPRELQKLQEGRQFASDFLSPDAASPAPNPAWLSAAALHFAIQQVREENVRKQLTKLDCEREELLVFLFFFSLMGLLSSHLTSNSATDPSKALGVCAAVLECLEKRKISWLALFQLTESDLRLGRLLLRVAPDQHTRLLPFTFYSLLSYFHDDAAIREEAFLHVAVDMYLKLVQLFVAGDTSTVSPPAGRSLELQGQGNPVELITKARLFLLQLIPRCPKKSFSHIAELLADRGDCDPEVSTALRSRQQAAPDADLYQEPHLF</sequence>
<dbReference type="GO" id="GO:2000348">
    <property type="term" value="P:regulation of CD40 signaling pathway"/>
    <property type="evidence" value="ECO:0007669"/>
    <property type="project" value="Ensembl"/>
</dbReference>
<evidence type="ECO:0000259" key="3">
    <source>
        <dbReference type="Pfam" id="PF15865"/>
    </source>
</evidence>
<accession>A0A2K5LAA8</accession>
<proteinExistence type="predicted"/>
<dbReference type="InterPro" id="IPR003516">
    <property type="entry name" value="FANCA"/>
</dbReference>
<feature type="domain" description="Fanconi anaemia group A protein helical" evidence="4">
    <location>
        <begin position="520"/>
        <end position="601"/>
    </location>
</feature>
<dbReference type="InterPro" id="IPR055386">
    <property type="entry name" value="FANCA_helical"/>
</dbReference>
<dbReference type="Bgee" id="ENSCATG00000029136">
    <property type="expression patterns" value="Expressed in cerebellum and 12 other cell types or tissues"/>
</dbReference>
<evidence type="ECO:0000259" key="2">
    <source>
        <dbReference type="Pfam" id="PF03511"/>
    </source>
</evidence>
<evidence type="ECO:0000313" key="6">
    <source>
        <dbReference type="Ensembl" id="ENSCATP00000009883.1"/>
    </source>
</evidence>
<dbReference type="Pfam" id="PF15865">
    <property type="entry name" value="Fanconi_A_N"/>
    <property type="match status" value="1"/>
</dbReference>
<dbReference type="GO" id="GO:1905936">
    <property type="term" value="P:regulation of germ cell proliferation"/>
    <property type="evidence" value="ECO:0007669"/>
    <property type="project" value="Ensembl"/>
</dbReference>
<dbReference type="PRINTS" id="PR00826">
    <property type="entry name" value="FANCONIAGENE"/>
</dbReference>
<dbReference type="GO" id="GO:0043240">
    <property type="term" value="C:Fanconi anaemia nuclear complex"/>
    <property type="evidence" value="ECO:0007669"/>
    <property type="project" value="Ensembl"/>
</dbReference>
<evidence type="ECO:0000259" key="4">
    <source>
        <dbReference type="Pfam" id="PF24781"/>
    </source>
</evidence>
<dbReference type="STRING" id="9531.ENSCATP00000009883"/>
<keyword evidence="7" id="KW-1185">Reference proteome</keyword>
<dbReference type="InterPro" id="IPR055387">
    <property type="entry name" value="FANCA_arcN"/>
</dbReference>
<name>A0A2K5LAA8_CERAT</name>
<feature type="domain" description="Fanconi anaemia group A protein arcN subdomain" evidence="5">
    <location>
        <begin position="624"/>
        <end position="855"/>
    </location>
</feature>
<dbReference type="GO" id="GO:0050727">
    <property type="term" value="P:regulation of inflammatory response"/>
    <property type="evidence" value="ECO:0007669"/>
    <property type="project" value="Ensembl"/>
</dbReference>
<feature type="region of interest" description="Disordered" evidence="1">
    <location>
        <begin position="1"/>
        <end position="20"/>
    </location>
</feature>
<dbReference type="GO" id="GO:0008584">
    <property type="term" value="P:male gonad development"/>
    <property type="evidence" value="ECO:0007669"/>
    <property type="project" value="Ensembl"/>
</dbReference>
<evidence type="ECO:0000256" key="1">
    <source>
        <dbReference type="SAM" id="MobiDB-lite"/>
    </source>
</evidence>
<dbReference type="Pfam" id="PF24781">
    <property type="entry name" value="FANCA_helical"/>
    <property type="match status" value="1"/>
</dbReference>
<evidence type="ECO:0000259" key="5">
    <source>
        <dbReference type="Pfam" id="PF24783"/>
    </source>
</evidence>
<dbReference type="Ensembl" id="ENSCATT00000033983.1">
    <property type="protein sequence ID" value="ENSCATP00000009883.1"/>
    <property type="gene ID" value="ENSCATG00000029136.1"/>
</dbReference>
<dbReference type="InterPro" id="IPR031729">
    <property type="entry name" value="Fanconi_A_N"/>
</dbReference>
<dbReference type="PANTHER" id="PTHR12047">
    <property type="entry name" value="FANCONI ANEMIA GROUP A PROTEIN"/>
    <property type="match status" value="1"/>
</dbReference>
<reference evidence="6" key="1">
    <citation type="submission" date="2025-08" db="UniProtKB">
        <authorList>
            <consortium name="Ensembl"/>
        </authorList>
    </citation>
    <scope>IDENTIFICATION</scope>
</reference>